<gene>
    <name evidence="1" type="ORF">S01H4_58756</name>
</gene>
<dbReference type="EMBL" id="BART01034362">
    <property type="protein sequence ID" value="GAH16814.1"/>
    <property type="molecule type" value="Genomic_DNA"/>
</dbReference>
<sequence>MSLFRHCRVCGHIEEDHAIDAPDEEQECMAEDCNCENFEIEWDS</sequence>
<proteinExistence type="predicted"/>
<reference evidence="1" key="1">
    <citation type="journal article" date="2014" name="Front. Microbiol.">
        <title>High frequency of phylogenetically diverse reductive dehalogenase-homologous genes in deep subseafloor sedimentary metagenomes.</title>
        <authorList>
            <person name="Kawai M."/>
            <person name="Futagami T."/>
            <person name="Toyoda A."/>
            <person name="Takaki Y."/>
            <person name="Nishi S."/>
            <person name="Hori S."/>
            <person name="Arai W."/>
            <person name="Tsubouchi T."/>
            <person name="Morono Y."/>
            <person name="Uchiyama I."/>
            <person name="Ito T."/>
            <person name="Fujiyama A."/>
            <person name="Inagaki F."/>
            <person name="Takami H."/>
        </authorList>
    </citation>
    <scope>NUCLEOTIDE SEQUENCE</scope>
    <source>
        <strain evidence="1">Expedition CK06-06</strain>
    </source>
</reference>
<evidence type="ECO:0000313" key="1">
    <source>
        <dbReference type="EMBL" id="GAH16814.1"/>
    </source>
</evidence>
<protein>
    <submittedName>
        <fullName evidence="1">Uncharacterized protein</fullName>
    </submittedName>
</protein>
<dbReference type="AlphaFoldDB" id="X1EI61"/>
<organism evidence="1">
    <name type="scientific">marine sediment metagenome</name>
    <dbReference type="NCBI Taxonomy" id="412755"/>
    <lineage>
        <taxon>unclassified sequences</taxon>
        <taxon>metagenomes</taxon>
        <taxon>ecological metagenomes</taxon>
    </lineage>
</organism>
<name>X1EI61_9ZZZZ</name>
<comment type="caution">
    <text evidence="1">The sequence shown here is derived from an EMBL/GenBank/DDBJ whole genome shotgun (WGS) entry which is preliminary data.</text>
</comment>
<accession>X1EI61</accession>